<feature type="non-terminal residue" evidence="1">
    <location>
        <position position="268"/>
    </location>
</feature>
<accession>A0ABN9Y1U7</accession>
<gene>
    <name evidence="1" type="ORF">PCOR1329_LOCUS80550</name>
</gene>
<keyword evidence="2" id="KW-1185">Reference proteome</keyword>
<protein>
    <submittedName>
        <fullName evidence="1">Uncharacterized protein</fullName>
    </submittedName>
</protein>
<dbReference type="EMBL" id="CAUYUJ010021422">
    <property type="protein sequence ID" value="CAK0904588.1"/>
    <property type="molecule type" value="Genomic_DNA"/>
</dbReference>
<dbReference type="Proteomes" id="UP001189429">
    <property type="component" value="Unassembled WGS sequence"/>
</dbReference>
<organism evidence="1 2">
    <name type="scientific">Prorocentrum cordatum</name>
    <dbReference type="NCBI Taxonomy" id="2364126"/>
    <lineage>
        <taxon>Eukaryota</taxon>
        <taxon>Sar</taxon>
        <taxon>Alveolata</taxon>
        <taxon>Dinophyceae</taxon>
        <taxon>Prorocentrales</taxon>
        <taxon>Prorocentraceae</taxon>
        <taxon>Prorocentrum</taxon>
    </lineage>
</organism>
<feature type="non-terminal residue" evidence="1">
    <location>
        <position position="1"/>
    </location>
</feature>
<evidence type="ECO:0000313" key="2">
    <source>
        <dbReference type="Proteomes" id="UP001189429"/>
    </source>
</evidence>
<reference evidence="1" key="1">
    <citation type="submission" date="2023-10" db="EMBL/GenBank/DDBJ databases">
        <authorList>
            <person name="Chen Y."/>
            <person name="Shah S."/>
            <person name="Dougan E. K."/>
            <person name="Thang M."/>
            <person name="Chan C."/>
        </authorList>
    </citation>
    <scope>NUCLEOTIDE SEQUENCE [LARGE SCALE GENOMIC DNA]</scope>
</reference>
<name>A0ABN9Y1U7_9DINO</name>
<sequence>ALGTDAWVGGARAPEEHRSLEVLGASLRTPAFAARQTQERTDEERRFLQELPHLSDLRCAWALLLYCAVPRCNHVLRKMPPSLYAEGRDCSLQEALCGLLDLAPTPADAERLFRASSLPLGLGSLGRRVCREAGGRVCTNVFLRDMKLPGIGAYDGRRIDVVANGLPASRSRQVAIDACTVSPLMAAGRPAARRRCPGLARQRARHGKQTTFPQLAGSRRSYLLVAGAETGGSWDEEAYKFLVVLAPGPGQGRACCAPRVADNGVSAQ</sequence>
<proteinExistence type="predicted"/>
<comment type="caution">
    <text evidence="1">The sequence shown here is derived from an EMBL/GenBank/DDBJ whole genome shotgun (WGS) entry which is preliminary data.</text>
</comment>
<evidence type="ECO:0000313" key="1">
    <source>
        <dbReference type="EMBL" id="CAK0904588.1"/>
    </source>
</evidence>